<dbReference type="PROSITE" id="PS51707">
    <property type="entry name" value="CYTH"/>
    <property type="match status" value="1"/>
</dbReference>
<dbReference type="Pfam" id="PF05235">
    <property type="entry name" value="CHAD"/>
    <property type="match status" value="1"/>
</dbReference>
<feature type="domain" description="CYTH" evidence="1">
    <location>
        <begin position="10"/>
        <end position="218"/>
    </location>
</feature>
<organism evidence="3 4">
    <name type="scientific">Albidiferax ferrireducens (strain ATCC BAA-621 / DSM 15236 / T118)</name>
    <name type="common">Rhodoferax ferrireducens</name>
    <dbReference type="NCBI Taxonomy" id="338969"/>
    <lineage>
        <taxon>Bacteria</taxon>
        <taxon>Pseudomonadati</taxon>
        <taxon>Pseudomonadota</taxon>
        <taxon>Betaproteobacteria</taxon>
        <taxon>Burkholderiales</taxon>
        <taxon>Comamonadaceae</taxon>
        <taxon>Rhodoferax</taxon>
    </lineage>
</organism>
<evidence type="ECO:0000313" key="3">
    <source>
        <dbReference type="EMBL" id="ABD69749.1"/>
    </source>
</evidence>
<name>Q21WV4_ALBFT</name>
<dbReference type="RefSeq" id="WP_011464317.1">
    <property type="nucleotide sequence ID" value="NC_007908.1"/>
</dbReference>
<gene>
    <name evidence="3" type="ordered locus">Rfer_2024</name>
</gene>
<dbReference type="KEGG" id="rfr:Rfer_2024"/>
<dbReference type="InterPro" id="IPR039013">
    <property type="entry name" value="YgiF"/>
</dbReference>
<dbReference type="GO" id="GO:0050355">
    <property type="term" value="F:inorganic triphosphate phosphatase activity"/>
    <property type="evidence" value="ECO:0007669"/>
    <property type="project" value="InterPro"/>
</dbReference>
<dbReference type="PANTHER" id="PTHR39569">
    <property type="entry name" value="INORGANIC TRIPHOSPHATASE"/>
    <property type="match status" value="1"/>
</dbReference>
<dbReference type="PROSITE" id="PS51708">
    <property type="entry name" value="CHAD"/>
    <property type="match status" value="1"/>
</dbReference>
<accession>Q21WV4</accession>
<dbReference type="Proteomes" id="UP000008332">
    <property type="component" value="Chromosome"/>
</dbReference>
<dbReference type="InterPro" id="IPR033469">
    <property type="entry name" value="CYTH-like_dom_sf"/>
</dbReference>
<dbReference type="SMART" id="SM01118">
    <property type="entry name" value="CYTH"/>
    <property type="match status" value="1"/>
</dbReference>
<dbReference type="eggNOG" id="COG5607">
    <property type="taxonomic scope" value="Bacteria"/>
</dbReference>
<proteinExistence type="predicted"/>
<sequence>MKPNSLPQGPQEIELKLALPGSDPSHLAQQLAQIPLLARRQATRLHLHNVYYDTPTQVLRQARIALRIRRVGSDAKPQWLQTLKMGGLGDSALSQRGEWEVSVPDARLDLQALQATPWSDIDPDGSVFQSLVPSFSTVFDRTIWLIRKHDGSVVEVALDLGQIEANHLNSPICELELELLAGSPLALFDIARQIAKTTAVLPANASKAERGYTLADGCLDKPLRAQPPSLTPKLSLHETTRRVLREMFCQFTTNLGLLCNSDNPEVVHQARVGWRRFKSALRLFKVSLPGNATPSWQALRPLLNLLGDVRNFDVACTETLPPLGAAYAAGDSQRAQTWHTMEQALTQAAMRQRELAREALQRPAVGASLLEITQWLEGWSTLKAPDEVALEPKEPLRGWARRRIKRLHDQLQLALRDTSDPDSQHHARIIAKRMRYGIEALQPLLPKKRSQRWHEQATELQLSIGAARDVSLAITLVAKLKIEPGVLDFLRGVAVGRQT</sequence>
<dbReference type="SMART" id="SM00880">
    <property type="entry name" value="CHAD"/>
    <property type="match status" value="1"/>
</dbReference>
<evidence type="ECO:0000259" key="2">
    <source>
        <dbReference type="PROSITE" id="PS51708"/>
    </source>
</evidence>
<protein>
    <submittedName>
        <fullName evidence="3">Adenylate cyclase</fullName>
    </submittedName>
</protein>
<dbReference type="CDD" id="cd07756">
    <property type="entry name" value="CYTH-like_Pase_CHAD"/>
    <property type="match status" value="1"/>
</dbReference>
<dbReference type="Gene3D" id="1.40.20.10">
    <property type="entry name" value="CHAD domain"/>
    <property type="match status" value="1"/>
</dbReference>
<reference evidence="4" key="1">
    <citation type="submission" date="2006-02" db="EMBL/GenBank/DDBJ databases">
        <title>Complete sequence of chromosome of Rhodoferax ferrireducens DSM 15236.</title>
        <authorList>
            <person name="Copeland A."/>
            <person name="Lucas S."/>
            <person name="Lapidus A."/>
            <person name="Barry K."/>
            <person name="Detter J.C."/>
            <person name="Glavina del Rio T."/>
            <person name="Hammon N."/>
            <person name="Israni S."/>
            <person name="Pitluck S."/>
            <person name="Brettin T."/>
            <person name="Bruce D."/>
            <person name="Han C."/>
            <person name="Tapia R."/>
            <person name="Gilna P."/>
            <person name="Kiss H."/>
            <person name="Schmutz J."/>
            <person name="Larimer F."/>
            <person name="Land M."/>
            <person name="Kyrpides N."/>
            <person name="Ivanova N."/>
            <person name="Richardson P."/>
        </authorList>
    </citation>
    <scope>NUCLEOTIDE SEQUENCE [LARGE SCALE GENOMIC DNA]</scope>
    <source>
        <strain evidence="4">ATCC BAA-621 / DSM 15236 / T118</strain>
    </source>
</reference>
<dbReference type="SUPFAM" id="SSF55154">
    <property type="entry name" value="CYTH-like phosphatases"/>
    <property type="match status" value="1"/>
</dbReference>
<dbReference type="InterPro" id="IPR023577">
    <property type="entry name" value="CYTH_domain"/>
</dbReference>
<dbReference type="Pfam" id="PF01928">
    <property type="entry name" value="CYTH"/>
    <property type="match status" value="1"/>
</dbReference>
<dbReference type="GO" id="GO:0046872">
    <property type="term" value="F:metal ion binding"/>
    <property type="evidence" value="ECO:0007669"/>
    <property type="project" value="TreeGrafter"/>
</dbReference>
<dbReference type="HOGENOM" id="CLU_040400_3_0_4"/>
<dbReference type="InterPro" id="IPR038186">
    <property type="entry name" value="CHAD_dom_sf"/>
</dbReference>
<keyword evidence="4" id="KW-1185">Reference proteome</keyword>
<dbReference type="PANTHER" id="PTHR39569:SF1">
    <property type="entry name" value="INORGANIC TRIPHOSPHATASE"/>
    <property type="match status" value="1"/>
</dbReference>
<evidence type="ECO:0000259" key="1">
    <source>
        <dbReference type="PROSITE" id="PS51707"/>
    </source>
</evidence>
<dbReference type="STRING" id="338969.Rfer_2024"/>
<dbReference type="OrthoDB" id="3034217at2"/>
<feature type="domain" description="CHAD" evidence="2">
    <location>
        <begin position="233"/>
        <end position="499"/>
    </location>
</feature>
<dbReference type="InterPro" id="IPR007899">
    <property type="entry name" value="CHAD_dom"/>
</dbReference>
<evidence type="ECO:0000313" key="4">
    <source>
        <dbReference type="Proteomes" id="UP000008332"/>
    </source>
</evidence>
<dbReference type="EMBL" id="CP000267">
    <property type="protein sequence ID" value="ABD69749.1"/>
    <property type="molecule type" value="Genomic_DNA"/>
</dbReference>
<dbReference type="eggNOG" id="COG3025">
    <property type="taxonomic scope" value="Bacteria"/>
</dbReference>
<dbReference type="Gene3D" id="2.40.320.10">
    <property type="entry name" value="Hypothetical Protein Pfu-838710-001"/>
    <property type="match status" value="1"/>
</dbReference>
<dbReference type="AlphaFoldDB" id="Q21WV4"/>